<comment type="caution">
    <text evidence="2">The sequence shown here is derived from an EMBL/GenBank/DDBJ whole genome shotgun (WGS) entry which is preliminary data.</text>
</comment>
<feature type="region of interest" description="Disordered" evidence="1">
    <location>
        <begin position="46"/>
        <end position="104"/>
    </location>
</feature>
<dbReference type="AlphaFoldDB" id="A0A9P6UAC9"/>
<evidence type="ECO:0000256" key="1">
    <source>
        <dbReference type="SAM" id="MobiDB-lite"/>
    </source>
</evidence>
<evidence type="ECO:0000313" key="2">
    <source>
        <dbReference type="EMBL" id="KAG0267513.1"/>
    </source>
</evidence>
<dbReference type="EMBL" id="JAAAJA010000003">
    <property type="protein sequence ID" value="KAG0267513.1"/>
    <property type="molecule type" value="Genomic_DNA"/>
</dbReference>
<accession>A0A9P6UAC9</accession>
<dbReference type="OrthoDB" id="2446733at2759"/>
<evidence type="ECO:0000313" key="3">
    <source>
        <dbReference type="Proteomes" id="UP000726737"/>
    </source>
</evidence>
<sequence length="266" mass="29216">MRTTSMMAIMKQITTWITALVQKIHADGEHPNCKPIKSPRWLSGAASELKMTSRSTDEDKDLNAGEHNDHSNANVMEMNETEPPRSGQMTRKSYTPVMQSPPSPVSVSVTPGSLLYYSHYYSTSPSAASSPAVSRRASLSSSPSTFMLQGFLASHSNGHIMFRKPSKCPPNSDCFTLGDGQCDNVLGLGSGPVTESQNEQEDQIEDDDEDDELLDDRFLLLAQSPNSSDFDLGQELFVTERQATASLRQADSPVFFNGFPLLQMNK</sequence>
<reference evidence="2" key="1">
    <citation type="journal article" date="2020" name="Fungal Divers.">
        <title>Resolving the Mortierellaceae phylogeny through synthesis of multi-gene phylogenetics and phylogenomics.</title>
        <authorList>
            <person name="Vandepol N."/>
            <person name="Liber J."/>
            <person name="Desiro A."/>
            <person name="Na H."/>
            <person name="Kennedy M."/>
            <person name="Barry K."/>
            <person name="Grigoriev I.V."/>
            <person name="Miller A.N."/>
            <person name="O'Donnell K."/>
            <person name="Stajich J.E."/>
            <person name="Bonito G."/>
        </authorList>
    </citation>
    <scope>NUCLEOTIDE SEQUENCE</scope>
    <source>
        <strain evidence="2">KOD948</strain>
    </source>
</reference>
<protein>
    <submittedName>
        <fullName evidence="2">Uncharacterized protein</fullName>
    </submittedName>
</protein>
<dbReference type="Proteomes" id="UP000726737">
    <property type="component" value="Unassembled WGS sequence"/>
</dbReference>
<name>A0A9P6UAC9_9FUNG</name>
<keyword evidence="3" id="KW-1185">Reference proteome</keyword>
<organism evidence="2 3">
    <name type="scientific">Mortierella polycephala</name>
    <dbReference type="NCBI Taxonomy" id="41804"/>
    <lineage>
        <taxon>Eukaryota</taxon>
        <taxon>Fungi</taxon>
        <taxon>Fungi incertae sedis</taxon>
        <taxon>Mucoromycota</taxon>
        <taxon>Mortierellomycotina</taxon>
        <taxon>Mortierellomycetes</taxon>
        <taxon>Mortierellales</taxon>
        <taxon>Mortierellaceae</taxon>
        <taxon>Mortierella</taxon>
    </lineage>
</organism>
<proteinExistence type="predicted"/>
<gene>
    <name evidence="2" type="ORF">BG011_004547</name>
</gene>
<feature type="compositionally biased region" description="Basic and acidic residues" evidence="1">
    <location>
        <begin position="55"/>
        <end position="70"/>
    </location>
</feature>